<dbReference type="Pfam" id="PF17853">
    <property type="entry name" value="GGDEF_2"/>
    <property type="match status" value="1"/>
</dbReference>
<dbReference type="Gene3D" id="1.10.10.60">
    <property type="entry name" value="Homeodomain-like"/>
    <property type="match status" value="2"/>
</dbReference>
<organism evidence="9 10">
    <name type="scientific">Kineothrix alysoides</name>
    <dbReference type="NCBI Taxonomy" id="1469948"/>
    <lineage>
        <taxon>Bacteria</taxon>
        <taxon>Bacillati</taxon>
        <taxon>Bacillota</taxon>
        <taxon>Clostridia</taxon>
        <taxon>Lachnospirales</taxon>
        <taxon>Lachnospiraceae</taxon>
        <taxon>Kineothrix</taxon>
    </lineage>
</organism>
<dbReference type="Proteomes" id="UP000295718">
    <property type="component" value="Unassembled WGS sequence"/>
</dbReference>
<keyword evidence="3" id="KW-0238">DNA-binding</keyword>
<dbReference type="CDD" id="cd17536">
    <property type="entry name" value="REC_YesN-like"/>
    <property type="match status" value="1"/>
</dbReference>
<evidence type="ECO:0000256" key="1">
    <source>
        <dbReference type="ARBA" id="ARBA00018672"/>
    </source>
</evidence>
<dbReference type="InterPro" id="IPR011006">
    <property type="entry name" value="CheY-like_superfamily"/>
</dbReference>
<dbReference type="Pfam" id="PF12833">
    <property type="entry name" value="HTH_18"/>
    <property type="match status" value="1"/>
</dbReference>
<name>A0A4R1QLQ1_9FIRM</name>
<dbReference type="PRINTS" id="PR00032">
    <property type="entry name" value="HTHARAC"/>
</dbReference>
<feature type="domain" description="HTH araC/xylS-type" evidence="7">
    <location>
        <begin position="433"/>
        <end position="531"/>
    </location>
</feature>
<dbReference type="RefSeq" id="WP_031391969.1">
    <property type="nucleotide sequence ID" value="NZ_JPNB01000002.1"/>
</dbReference>
<dbReference type="SUPFAM" id="SSF46689">
    <property type="entry name" value="Homeodomain-like"/>
    <property type="match status" value="2"/>
</dbReference>
<comment type="caution">
    <text evidence="9">The sequence shown here is derived from an EMBL/GenBank/DDBJ whole genome shotgun (WGS) entry which is preliminary data.</text>
</comment>
<keyword evidence="10" id="KW-1185">Reference proteome</keyword>
<gene>
    <name evidence="9" type="ORF">EDD76_11962</name>
</gene>
<dbReference type="AlphaFoldDB" id="A0A4R1QLQ1"/>
<evidence type="ECO:0000256" key="6">
    <source>
        <dbReference type="PROSITE-ProRule" id="PRU00169"/>
    </source>
</evidence>
<evidence type="ECO:0000259" key="7">
    <source>
        <dbReference type="PROSITE" id="PS01124"/>
    </source>
</evidence>
<dbReference type="PROSITE" id="PS01124">
    <property type="entry name" value="HTH_ARAC_FAMILY_2"/>
    <property type="match status" value="1"/>
</dbReference>
<dbReference type="InterPro" id="IPR041522">
    <property type="entry name" value="CdaR_GGDEF"/>
</dbReference>
<feature type="modified residue" description="4-aspartylphosphate" evidence="6">
    <location>
        <position position="55"/>
    </location>
</feature>
<evidence type="ECO:0000259" key="8">
    <source>
        <dbReference type="PROSITE" id="PS50110"/>
    </source>
</evidence>
<dbReference type="GO" id="GO:0000160">
    <property type="term" value="P:phosphorelay signal transduction system"/>
    <property type="evidence" value="ECO:0007669"/>
    <property type="project" value="InterPro"/>
</dbReference>
<keyword evidence="2" id="KW-0805">Transcription regulation</keyword>
<evidence type="ECO:0000313" key="10">
    <source>
        <dbReference type="Proteomes" id="UP000295718"/>
    </source>
</evidence>
<evidence type="ECO:0000256" key="2">
    <source>
        <dbReference type="ARBA" id="ARBA00023015"/>
    </source>
</evidence>
<dbReference type="InterPro" id="IPR009057">
    <property type="entry name" value="Homeodomain-like_sf"/>
</dbReference>
<proteinExistence type="predicted"/>
<sequence>MYKIMIADDEGIVIDALKFIIERNFGDSCVIDSAKTGRSVIELAENFRPDIALMDIQMPGINGIEAMKEIQKSNKNIIFIVVSAYDKFDYAKEAIGLGVMDYINKPIEQKTIVSLLRKAMLKIDDDRTKRSNDLLVKEKLETVIPIIESGLIYSVLFQENYAEETENFKRLLGIEEDYGYMMVIEYGDTQDGVHLTNAIGASVRIHPNYMRLRETVKEYFAGIVGPMMANVVIVFVPCTDEDADNEYEERVKIIENARKMVRKLRNSIDAQFRIGIGSIKKLDEAGSSYTEAMNAFRYTTGSVAHAKDLPMECSYEEDYPIETEKKLFEKVQSGDVPGAVSEANRFFDWMISQYANAFMDIKLKAMEFVLWAEKVCYESGGGTYRFESRHDYLPTLFEFKNYEELRSWFLTKVRDAAGNVLNNKEKTSVSLVEQAKEYIRSHYFKDISLDDVSREVNISPYYFSKLFKEETGENFIEYVTSIRMEKAKELLARTEKSMKEICSEVGYSDPNYFSRSFKKNVGVTPTEYKEGK</sequence>
<reference evidence="9 10" key="1">
    <citation type="submission" date="2019-03" db="EMBL/GenBank/DDBJ databases">
        <title>Genomic Encyclopedia of Type Strains, Phase IV (KMG-IV): sequencing the most valuable type-strain genomes for metagenomic binning, comparative biology and taxonomic classification.</title>
        <authorList>
            <person name="Goeker M."/>
        </authorList>
    </citation>
    <scope>NUCLEOTIDE SEQUENCE [LARGE SCALE GENOMIC DNA]</scope>
    <source>
        <strain evidence="9 10">DSM 100556</strain>
    </source>
</reference>
<dbReference type="InterPro" id="IPR018060">
    <property type="entry name" value="HTH_AraC"/>
</dbReference>
<dbReference type="PANTHER" id="PTHR43280:SF28">
    <property type="entry name" value="HTH-TYPE TRANSCRIPTIONAL ACTIVATOR RHAS"/>
    <property type="match status" value="1"/>
</dbReference>
<dbReference type="STRING" id="1469948.GCA_000732725_03335"/>
<dbReference type="PROSITE" id="PS00041">
    <property type="entry name" value="HTH_ARAC_FAMILY_1"/>
    <property type="match status" value="1"/>
</dbReference>
<keyword evidence="6" id="KW-0597">Phosphoprotein</keyword>
<dbReference type="InterPro" id="IPR018062">
    <property type="entry name" value="HTH_AraC-typ_CS"/>
</dbReference>
<dbReference type="GO" id="GO:0043565">
    <property type="term" value="F:sequence-specific DNA binding"/>
    <property type="evidence" value="ECO:0007669"/>
    <property type="project" value="InterPro"/>
</dbReference>
<dbReference type="InterPro" id="IPR020449">
    <property type="entry name" value="Tscrpt_reg_AraC-type_HTH"/>
</dbReference>
<evidence type="ECO:0000313" key="9">
    <source>
        <dbReference type="EMBL" id="TCL54639.1"/>
    </source>
</evidence>
<feature type="domain" description="Response regulatory" evidence="8">
    <location>
        <begin position="3"/>
        <end position="120"/>
    </location>
</feature>
<protein>
    <recommendedName>
        <fullName evidence="1">Stage 0 sporulation protein A homolog</fullName>
    </recommendedName>
</protein>
<dbReference type="EMBL" id="SLUO01000019">
    <property type="protein sequence ID" value="TCL54639.1"/>
    <property type="molecule type" value="Genomic_DNA"/>
</dbReference>
<evidence type="ECO:0000256" key="4">
    <source>
        <dbReference type="ARBA" id="ARBA00023163"/>
    </source>
</evidence>
<evidence type="ECO:0000256" key="5">
    <source>
        <dbReference type="ARBA" id="ARBA00024867"/>
    </source>
</evidence>
<dbReference type="SMART" id="SM00448">
    <property type="entry name" value="REC"/>
    <property type="match status" value="1"/>
</dbReference>
<dbReference type="PANTHER" id="PTHR43280">
    <property type="entry name" value="ARAC-FAMILY TRANSCRIPTIONAL REGULATOR"/>
    <property type="match status" value="1"/>
</dbReference>
<dbReference type="PROSITE" id="PS50110">
    <property type="entry name" value="RESPONSE_REGULATORY"/>
    <property type="match status" value="1"/>
</dbReference>
<dbReference type="Gene3D" id="3.40.50.2300">
    <property type="match status" value="1"/>
</dbReference>
<dbReference type="InterPro" id="IPR001789">
    <property type="entry name" value="Sig_transdc_resp-reg_receiver"/>
</dbReference>
<dbReference type="OrthoDB" id="9794370at2"/>
<evidence type="ECO:0000256" key="3">
    <source>
        <dbReference type="ARBA" id="ARBA00023125"/>
    </source>
</evidence>
<comment type="function">
    <text evidence="5">May play the central regulatory role in sporulation. It may be an element of the effector pathway responsible for the activation of sporulation genes in response to nutritional stress. Spo0A may act in concert with spo0H (a sigma factor) to control the expression of some genes that are critical to the sporulation process.</text>
</comment>
<keyword evidence="4" id="KW-0804">Transcription</keyword>
<accession>A0A4R1QLQ1</accession>
<dbReference type="SUPFAM" id="SSF52172">
    <property type="entry name" value="CheY-like"/>
    <property type="match status" value="1"/>
</dbReference>
<dbReference type="GO" id="GO:0003700">
    <property type="term" value="F:DNA-binding transcription factor activity"/>
    <property type="evidence" value="ECO:0007669"/>
    <property type="project" value="InterPro"/>
</dbReference>
<dbReference type="Pfam" id="PF00072">
    <property type="entry name" value="Response_reg"/>
    <property type="match status" value="1"/>
</dbReference>
<dbReference type="SMART" id="SM00342">
    <property type="entry name" value="HTH_ARAC"/>
    <property type="match status" value="1"/>
</dbReference>